<comment type="caution">
    <text evidence="1">The sequence shown here is derived from an EMBL/GenBank/DDBJ whole genome shotgun (WGS) entry which is preliminary data.</text>
</comment>
<evidence type="ECO:0000313" key="2">
    <source>
        <dbReference type="Proteomes" id="UP000006789"/>
    </source>
</evidence>
<sequence length="33" mass="3469">PLTANAGSRDYGIQALLKMPDNIPAPPPDSGYK</sequence>
<accession>A0AAV3H9W2</accession>
<dbReference type="AlphaFoldDB" id="A0AAV3H9W2"/>
<dbReference type="Proteomes" id="UP000006789">
    <property type="component" value="Unassembled WGS sequence"/>
</dbReference>
<name>A0AAV3H9W2_ECOLX</name>
<organism evidence="1 2">
    <name type="scientific">Escherichia coli EC1870</name>
    <dbReference type="NCBI Taxonomy" id="1005554"/>
    <lineage>
        <taxon>Bacteria</taxon>
        <taxon>Pseudomonadati</taxon>
        <taxon>Pseudomonadota</taxon>
        <taxon>Gammaproteobacteria</taxon>
        <taxon>Enterobacterales</taxon>
        <taxon>Enterobacteriaceae</taxon>
        <taxon>Escherichia</taxon>
    </lineage>
</organism>
<protein>
    <submittedName>
        <fullName evidence="1">Uncharacterized protein</fullName>
    </submittedName>
</protein>
<dbReference type="EMBL" id="AMVG01000387">
    <property type="protein sequence ID" value="EKJ44041.1"/>
    <property type="molecule type" value="Genomic_DNA"/>
</dbReference>
<reference evidence="1 2" key="1">
    <citation type="submission" date="2012-06" db="EMBL/GenBank/DDBJ databases">
        <title>Genomic anatomy of Escherichia coli O157:H7 outbreaks.</title>
        <authorList>
            <person name="Eppinger M."/>
            <person name="Daugherty S."/>
            <person name="Agrawal S."/>
            <person name="Galens K."/>
            <person name="Tallon L."/>
            <person name="Shefchek K."/>
            <person name="Parankush S."/>
            <person name="Cebula T.A."/>
            <person name="Feng P."/>
            <person name="Soderlund R."/>
            <person name="Mammel M.K."/>
            <person name="DebRoy C."/>
            <person name="Dudley E.G."/>
            <person name="Tarr P.I."/>
            <person name="Fraser-Liggett C."/>
            <person name="Ravel J."/>
        </authorList>
    </citation>
    <scope>NUCLEOTIDE SEQUENCE [LARGE SCALE GENOMIC DNA]</scope>
    <source>
        <strain evidence="1 2">EC1870</strain>
    </source>
</reference>
<feature type="non-terminal residue" evidence="1">
    <location>
        <position position="1"/>
    </location>
</feature>
<proteinExistence type="predicted"/>
<gene>
    <name evidence="1" type="ORF">ECEC1870_2710</name>
</gene>
<evidence type="ECO:0000313" key="1">
    <source>
        <dbReference type="EMBL" id="EKJ44041.1"/>
    </source>
</evidence>